<keyword evidence="8" id="KW-0966">Cell projection</keyword>
<evidence type="ECO:0000256" key="5">
    <source>
        <dbReference type="RuleBase" id="RU362066"/>
    </source>
</evidence>
<feature type="domain" description="Flagellar hook-associated protein 2 N-terminal" evidence="6">
    <location>
        <begin position="18"/>
        <end position="116"/>
    </location>
</feature>
<evidence type="ECO:0000259" key="7">
    <source>
        <dbReference type="Pfam" id="PF07195"/>
    </source>
</evidence>
<dbReference type="InterPro" id="IPR040026">
    <property type="entry name" value="FliD"/>
</dbReference>
<evidence type="ECO:0000256" key="1">
    <source>
        <dbReference type="ARBA" id="ARBA00009764"/>
    </source>
</evidence>
<dbReference type="OrthoDB" id="1530at2"/>
<dbReference type="STRING" id="1850254.LPB137_12620"/>
<dbReference type="GO" id="GO:0009421">
    <property type="term" value="C:bacterial-type flagellum filament cap"/>
    <property type="evidence" value="ECO:0007669"/>
    <property type="project" value="InterPro"/>
</dbReference>
<comment type="similarity">
    <text evidence="1 5">Belongs to the FliD family.</text>
</comment>
<evidence type="ECO:0000313" key="9">
    <source>
        <dbReference type="Proteomes" id="UP000186074"/>
    </source>
</evidence>
<dbReference type="AlphaFoldDB" id="A0A1P8KQ56"/>
<dbReference type="GO" id="GO:0005576">
    <property type="term" value="C:extracellular region"/>
    <property type="evidence" value="ECO:0007669"/>
    <property type="project" value="UniProtKB-SubCell"/>
</dbReference>
<dbReference type="InterPro" id="IPR010809">
    <property type="entry name" value="FliD_C"/>
</dbReference>
<dbReference type="Pfam" id="PF07195">
    <property type="entry name" value="FliD_C"/>
    <property type="match status" value="1"/>
</dbReference>
<keyword evidence="5" id="KW-0964">Secreted</keyword>
<dbReference type="EMBL" id="CP019070">
    <property type="protein sequence ID" value="APW66639.1"/>
    <property type="molecule type" value="Genomic_DNA"/>
</dbReference>
<protein>
    <recommendedName>
        <fullName evidence="5">Flagellar hook-associated protein 2</fullName>
        <shortName evidence="5">HAP2</shortName>
    </recommendedName>
    <alternativeName>
        <fullName evidence="5">Flagellar cap protein</fullName>
    </alternativeName>
</protein>
<name>A0A1P8KQ56_9BACT</name>
<evidence type="ECO:0000313" key="8">
    <source>
        <dbReference type="EMBL" id="APW66639.1"/>
    </source>
</evidence>
<dbReference type="KEGG" id="alp:LPB137_12620"/>
<comment type="subunit">
    <text evidence="2 5">Homopentamer.</text>
</comment>
<keyword evidence="9" id="KW-1185">Reference proteome</keyword>
<keyword evidence="8" id="KW-0969">Cilium</keyword>
<keyword evidence="4 5" id="KW-0975">Bacterial flagellum</keyword>
<organism evidence="8 9">
    <name type="scientific">Poseidonibacter parvus</name>
    <dbReference type="NCBI Taxonomy" id="1850254"/>
    <lineage>
        <taxon>Bacteria</taxon>
        <taxon>Pseudomonadati</taxon>
        <taxon>Campylobacterota</taxon>
        <taxon>Epsilonproteobacteria</taxon>
        <taxon>Campylobacterales</taxon>
        <taxon>Arcobacteraceae</taxon>
        <taxon>Poseidonibacter</taxon>
    </lineage>
</organism>
<feature type="domain" description="Flagellar hook-associated protein 2 C-terminal" evidence="7">
    <location>
        <begin position="230"/>
        <end position="432"/>
    </location>
</feature>
<dbReference type="PANTHER" id="PTHR30288:SF0">
    <property type="entry name" value="FLAGELLAR HOOK-ASSOCIATED PROTEIN 2"/>
    <property type="match status" value="1"/>
</dbReference>
<comment type="subcellular location">
    <subcellularLocation>
        <location evidence="5">Secreted</location>
    </subcellularLocation>
    <subcellularLocation>
        <location evidence="5">Bacterial flagellum</location>
    </subcellularLocation>
</comment>
<dbReference type="GO" id="GO:0071973">
    <property type="term" value="P:bacterial-type flagellum-dependent cell motility"/>
    <property type="evidence" value="ECO:0007669"/>
    <property type="project" value="TreeGrafter"/>
</dbReference>
<dbReference type="Proteomes" id="UP000186074">
    <property type="component" value="Chromosome"/>
</dbReference>
<dbReference type="GO" id="GO:0007155">
    <property type="term" value="P:cell adhesion"/>
    <property type="evidence" value="ECO:0007669"/>
    <property type="project" value="InterPro"/>
</dbReference>
<proteinExistence type="inferred from homology"/>
<evidence type="ECO:0000259" key="6">
    <source>
        <dbReference type="Pfam" id="PF02465"/>
    </source>
</evidence>
<accession>A0A1P8KQ56</accession>
<dbReference type="GO" id="GO:0009424">
    <property type="term" value="C:bacterial-type flagellum hook"/>
    <property type="evidence" value="ECO:0007669"/>
    <property type="project" value="UniProtKB-UniRule"/>
</dbReference>
<evidence type="ECO:0000256" key="2">
    <source>
        <dbReference type="ARBA" id="ARBA00011255"/>
    </source>
</evidence>
<dbReference type="RefSeq" id="WP_076088629.1">
    <property type="nucleotide sequence ID" value="NZ_CP019070.1"/>
</dbReference>
<gene>
    <name evidence="8" type="ORF">LPB137_12620</name>
</gene>
<keyword evidence="8" id="KW-0282">Flagellum</keyword>
<feature type="coiled-coil region" evidence="5">
    <location>
        <begin position="403"/>
        <end position="430"/>
    </location>
</feature>
<dbReference type="Pfam" id="PF02465">
    <property type="entry name" value="FliD_N"/>
    <property type="match status" value="1"/>
</dbReference>
<reference evidence="8 9" key="1">
    <citation type="submission" date="2017-01" db="EMBL/GenBank/DDBJ databases">
        <title>Genome sequencing of Arcobacter sp. LPB0137.</title>
        <authorList>
            <person name="Lee G.-W."/>
            <person name="Yi H."/>
        </authorList>
    </citation>
    <scope>NUCLEOTIDE SEQUENCE [LARGE SCALE GENOMIC DNA]</scope>
    <source>
        <strain evidence="8 9">LPB0137</strain>
    </source>
</reference>
<evidence type="ECO:0000256" key="4">
    <source>
        <dbReference type="ARBA" id="ARBA00023143"/>
    </source>
</evidence>
<sequence length="458" mass="48747">MAEGILGLGSGQAATLDQELIDKLKTAERAATVEPIETSIEDIASENEVFTTIDDKVNEFLEAVKVFDLFVTGGTTAFDEKTATASGSSVTFDAADVSSLNTGITTVNITSLAQKDVYQSNAITETEKDAAITGMGDLTINGETFATEGKTYQELADKIDASDDINASIEQVGSDSFRLVLKSNESGIDNALSISGVAAADDKFGFNKTEDIDDGNGGTVSVSVNHTLVAQNMEATVDGVSYSVSSNSLEVDGLSITATETGTSSINITKDNTTVESSMNEFITQYNGLVALIEDEVYSADSFIEDKSALRDIISQIKDKLFGTYGEDSDKSVFNYGFELDSTGVLSLDSTAFNNALDEDPDLMKSIFIGTAENEGMGTQLKALIDDMGYTDGVIGLYESSLLSREEILNDDLEEAEETLDDKYSALSAQFASYAAIITLYETSFSGLESIIAEAYSD</sequence>
<dbReference type="InterPro" id="IPR003481">
    <property type="entry name" value="FliD_N"/>
</dbReference>
<keyword evidence="3 5" id="KW-0175">Coiled coil</keyword>
<evidence type="ECO:0000256" key="3">
    <source>
        <dbReference type="ARBA" id="ARBA00023054"/>
    </source>
</evidence>
<dbReference type="PANTHER" id="PTHR30288">
    <property type="entry name" value="FLAGELLAR CAP/ASSEMBLY PROTEIN FLID"/>
    <property type="match status" value="1"/>
</dbReference>
<comment type="function">
    <text evidence="5">Required for morphogenesis and for the elongation of the flagellar filament by facilitating polymerization of the flagellin monomers at the tip of growing filament. Forms a capping structure, which prevents flagellin subunits (transported through the central channel of the flagellum) from leaking out without polymerization at the distal end.</text>
</comment>